<comment type="function">
    <text evidence="14 15">Catalyzes the oxidation of protoporphyrinogen IX to protoporphyrin IX.</text>
</comment>
<feature type="transmembrane region" description="Helical" evidence="14">
    <location>
        <begin position="150"/>
        <end position="171"/>
    </location>
</feature>
<protein>
    <recommendedName>
        <fullName evidence="4 14">Protoporphyrinogen IX oxidase</fullName>
        <shortName evidence="14">PPO</shortName>
        <ecNumber evidence="14 15">1.3.99.-</ecNumber>
    </recommendedName>
</protein>
<keyword evidence="10 14" id="KW-0560">Oxidoreductase</keyword>
<dbReference type="PANTHER" id="PTHR40255">
    <property type="entry name" value="UPF0093 MEMBRANE PROTEIN SLR1790"/>
    <property type="match status" value="1"/>
</dbReference>
<evidence type="ECO:0000256" key="14">
    <source>
        <dbReference type="HAMAP-Rule" id="MF_02239"/>
    </source>
</evidence>
<feature type="binding site" description="axial binding residue" evidence="14">
    <location>
        <position position="10"/>
    </location>
    <ligand>
        <name>heme</name>
        <dbReference type="ChEBI" id="CHEBI:30413"/>
    </ligand>
    <ligandPart>
        <name>Fe</name>
        <dbReference type="ChEBI" id="CHEBI:18248"/>
    </ligandPart>
</feature>
<comment type="subunit">
    <text evidence="14">Homodimer.</text>
</comment>
<keyword evidence="6 14" id="KW-0349">Heme</keyword>
<keyword evidence="9 14" id="KW-1133">Transmembrane helix</keyword>
<sequence>MSFLYVKALHIIFVTTWFAGLFYIVRLFIYQTEASERPDPERSILVKEYKRNTKRLWFAITWPSAVLTLIFGTWVLMHVPAYLKEGFMHIKLTFVFVLYVYHFICHRIYKQLQNDVYKYSSQQLRIWNEVATILLVGIVFIIVLKNAMSMVWGLAGLVGFTVILMLAIKIYKNIREGNGKQK</sequence>
<evidence type="ECO:0000256" key="13">
    <source>
        <dbReference type="ARBA" id="ARBA00048390"/>
    </source>
</evidence>
<keyword evidence="17" id="KW-1185">Reference proteome</keyword>
<dbReference type="Pfam" id="PF03653">
    <property type="entry name" value="UPF0093"/>
    <property type="match status" value="1"/>
</dbReference>
<comment type="catalytic activity">
    <reaction evidence="13 14 15">
        <text>protoporphyrinogen IX + 3 A = protoporphyrin IX + 3 AH2</text>
        <dbReference type="Rhea" id="RHEA:62000"/>
        <dbReference type="ChEBI" id="CHEBI:13193"/>
        <dbReference type="ChEBI" id="CHEBI:17499"/>
        <dbReference type="ChEBI" id="CHEBI:57306"/>
        <dbReference type="ChEBI" id="CHEBI:57307"/>
    </reaction>
</comment>
<dbReference type="Proteomes" id="UP000798808">
    <property type="component" value="Unassembled WGS sequence"/>
</dbReference>
<feature type="transmembrane region" description="Helical" evidence="14">
    <location>
        <begin position="56"/>
        <end position="76"/>
    </location>
</feature>
<keyword evidence="7 14" id="KW-0812">Transmembrane</keyword>
<feature type="transmembrane region" description="Helical" evidence="14">
    <location>
        <begin position="126"/>
        <end position="144"/>
    </location>
</feature>
<name>A0ABW9RWK9_9BACT</name>
<evidence type="ECO:0000313" key="17">
    <source>
        <dbReference type="Proteomes" id="UP000798808"/>
    </source>
</evidence>
<reference evidence="16 17" key="1">
    <citation type="submission" date="2019-02" db="EMBL/GenBank/DDBJ databases">
        <authorList>
            <person name="Goldberg S.R."/>
            <person name="Haltli B.A."/>
            <person name="Correa H."/>
            <person name="Russell K.G."/>
        </authorList>
    </citation>
    <scope>NUCLEOTIDE SEQUENCE [LARGE SCALE GENOMIC DNA]</scope>
    <source>
        <strain evidence="16 17">JCM 16186</strain>
    </source>
</reference>
<keyword evidence="11 14" id="KW-0408">Iron</keyword>
<dbReference type="PIRSF" id="PIRSF004638">
    <property type="entry name" value="UCP004638"/>
    <property type="match status" value="1"/>
</dbReference>
<evidence type="ECO:0000256" key="9">
    <source>
        <dbReference type="ARBA" id="ARBA00022989"/>
    </source>
</evidence>
<comment type="similarity">
    <text evidence="3 14 15">Belongs to the HemJ family.</text>
</comment>
<dbReference type="HAMAP" id="MF_02239">
    <property type="entry name" value="HemJ"/>
    <property type="match status" value="1"/>
</dbReference>
<dbReference type="PANTHER" id="PTHR40255:SF1">
    <property type="entry name" value="PROTOPORPHYRINOGEN IX OXIDASE"/>
    <property type="match status" value="1"/>
</dbReference>
<comment type="caution">
    <text evidence="16">The sequence shown here is derived from an EMBL/GenBank/DDBJ whole genome shotgun (WGS) entry which is preliminary data.</text>
</comment>
<evidence type="ECO:0000256" key="1">
    <source>
        <dbReference type="ARBA" id="ARBA00004651"/>
    </source>
</evidence>
<evidence type="ECO:0000256" key="4">
    <source>
        <dbReference type="ARBA" id="ARBA00017504"/>
    </source>
</evidence>
<comment type="pathway">
    <text evidence="2 14 15">Porphyrin-containing compound metabolism; protoporphyrin-IX biosynthesis; protoporphyrin-IX from protoporphyrinogen-IX: step 1/1.</text>
</comment>
<organism evidence="16 17">
    <name type="scientific">Fulvivirga kasyanovii</name>
    <dbReference type="NCBI Taxonomy" id="396812"/>
    <lineage>
        <taxon>Bacteria</taxon>
        <taxon>Pseudomonadati</taxon>
        <taxon>Bacteroidota</taxon>
        <taxon>Cytophagia</taxon>
        <taxon>Cytophagales</taxon>
        <taxon>Fulvivirgaceae</taxon>
        <taxon>Fulvivirga</taxon>
    </lineage>
</organism>
<dbReference type="RefSeq" id="WP_155175426.1">
    <property type="nucleotide sequence ID" value="NZ_BAAAFL010000010.1"/>
</dbReference>
<evidence type="ECO:0000256" key="10">
    <source>
        <dbReference type="ARBA" id="ARBA00023002"/>
    </source>
</evidence>
<keyword evidence="8 14" id="KW-0479">Metal-binding</keyword>
<comment type="cofactor">
    <cofactor evidence="14 15">
        <name>heme b</name>
        <dbReference type="ChEBI" id="CHEBI:60344"/>
    </cofactor>
    <text evidence="14 15">Binds 1 heme b (iron(II)-protoporphyrin IX) group per subunit.</text>
</comment>
<proteinExistence type="inferred from homology"/>
<evidence type="ECO:0000256" key="12">
    <source>
        <dbReference type="ARBA" id="ARBA00023136"/>
    </source>
</evidence>
<evidence type="ECO:0000256" key="7">
    <source>
        <dbReference type="ARBA" id="ARBA00022692"/>
    </source>
</evidence>
<evidence type="ECO:0000256" key="15">
    <source>
        <dbReference type="PIRNR" id="PIRNR004638"/>
    </source>
</evidence>
<dbReference type="InterPro" id="IPR005265">
    <property type="entry name" value="HemJ-like"/>
</dbReference>
<evidence type="ECO:0000256" key="3">
    <source>
        <dbReference type="ARBA" id="ARBA00006501"/>
    </source>
</evidence>
<comment type="subcellular location">
    <subcellularLocation>
        <location evidence="1 14">Cell membrane</location>
        <topology evidence="1 14">Multi-pass membrane protein</topology>
    </subcellularLocation>
</comment>
<keyword evidence="12 14" id="KW-0472">Membrane</keyword>
<feature type="transmembrane region" description="Helical" evidence="14">
    <location>
        <begin position="6"/>
        <end position="29"/>
    </location>
</feature>
<evidence type="ECO:0000256" key="8">
    <source>
        <dbReference type="ARBA" id="ARBA00022723"/>
    </source>
</evidence>
<evidence type="ECO:0000313" key="16">
    <source>
        <dbReference type="EMBL" id="MTI28165.1"/>
    </source>
</evidence>
<accession>A0ABW9RWK9</accession>
<evidence type="ECO:0000256" key="5">
    <source>
        <dbReference type="ARBA" id="ARBA00022475"/>
    </source>
</evidence>
<keyword evidence="5 14" id="KW-1003">Cell membrane</keyword>
<evidence type="ECO:0000256" key="6">
    <source>
        <dbReference type="ARBA" id="ARBA00022617"/>
    </source>
</evidence>
<dbReference type="EMBL" id="SMLW01000655">
    <property type="protein sequence ID" value="MTI28165.1"/>
    <property type="molecule type" value="Genomic_DNA"/>
</dbReference>
<evidence type="ECO:0000256" key="2">
    <source>
        <dbReference type="ARBA" id="ARBA00005073"/>
    </source>
</evidence>
<gene>
    <name evidence="16" type="ORF">E1163_24625</name>
</gene>
<feature type="transmembrane region" description="Helical" evidence="14">
    <location>
        <begin position="88"/>
        <end position="105"/>
    </location>
</feature>
<dbReference type="EC" id="1.3.99.-" evidence="14 15"/>
<evidence type="ECO:0000256" key="11">
    <source>
        <dbReference type="ARBA" id="ARBA00023004"/>
    </source>
</evidence>
<feature type="binding site" description="axial binding residue" evidence="14">
    <location>
        <position position="91"/>
    </location>
    <ligand>
        <name>heme</name>
        <dbReference type="ChEBI" id="CHEBI:30413"/>
    </ligand>
    <ligandPart>
        <name>Fe</name>
        <dbReference type="ChEBI" id="CHEBI:18248"/>
    </ligandPart>
</feature>